<dbReference type="InterPro" id="IPR038534">
    <property type="entry name" value="Rtr1/RPAP2_sf"/>
</dbReference>
<evidence type="ECO:0000256" key="13">
    <source>
        <dbReference type="SAM" id="MobiDB-lite"/>
    </source>
</evidence>
<evidence type="ECO:0000313" key="15">
    <source>
        <dbReference type="EMBL" id="KAJ6823085.1"/>
    </source>
</evidence>
<comment type="similarity">
    <text evidence="2 11 12">Belongs to the RPAP2 family.</text>
</comment>
<sequence length="728" mass="79302">MAISLSSAIHKIQLSLFETPSTPLHLLLSAAALLSRPDYTDVVVERSIADLCGNPTCPNPLPSAADRRKRSRYRVSLREHRVFDLEETCKFCSEECLISSAAFSETLSETRRADLDIGRRRIAEVMGLFFGSGGAPEERGRGAGFGGKLEIREKGVGGGEVAAEEWIGPANAIEGYIPLADRGPNYLPNLESVERIGSAGSNETDLTSSIVTGDKMDGDISMIAKRLNNVTITQMKTTSNNTSSCSSRPECQPMATNKARDESDFSGMDFTSSIIYGDDTASAFPNTCSLTTEDVSELITNQLENVCIAEKKAAKGKTLSKPTRPKAKKKASNKRINKMDFEGSTIIGNKDSAVASITSASSQDCSERLVEESKYGINFQNKAESKTSSEGTKFTQSEDQIYAKKAAGSQVTTLKSSLRTSGSKVAENRSVKWADERGSKVLEDKTEAPPVLLDEDDTDSSLRVASAEACVSALIQAAEAVASGVVEAGNAVSEAGIVILPQMQCENEGGSEADEDAFEFDRGVLKWPKKTVLLDTDMFDVEDSWHDTPPEGFSLTLSTFATMWMALFGWITCSSLAYIYGHDDSTQNYFLSVNGREYPRKVHLFDGKSDEIKLALGGFITRALPTLVMDLRLSIPVSTLEKFVGRLLDTMSFVDPLPSFRIKQWQVIVLLFIEALSVHRLPSLTPHITNGNMLVHKVLTAAQVSTDEYETMRDLIIPLGRLPQFSIP</sequence>
<dbReference type="Gene3D" id="1.25.40.820">
    <property type="match status" value="1"/>
</dbReference>
<evidence type="ECO:0000256" key="11">
    <source>
        <dbReference type="PROSITE-ProRule" id="PRU00812"/>
    </source>
</evidence>
<comment type="catalytic activity">
    <reaction evidence="10 12">
        <text>O-phospho-L-threonyl-[protein] + H2O = L-threonyl-[protein] + phosphate</text>
        <dbReference type="Rhea" id="RHEA:47004"/>
        <dbReference type="Rhea" id="RHEA-COMP:11060"/>
        <dbReference type="Rhea" id="RHEA-COMP:11605"/>
        <dbReference type="ChEBI" id="CHEBI:15377"/>
        <dbReference type="ChEBI" id="CHEBI:30013"/>
        <dbReference type="ChEBI" id="CHEBI:43474"/>
        <dbReference type="ChEBI" id="CHEBI:61977"/>
        <dbReference type="EC" id="3.1.3.16"/>
    </reaction>
</comment>
<keyword evidence="5 12" id="KW-0378">Hydrolase</keyword>
<evidence type="ECO:0000256" key="2">
    <source>
        <dbReference type="ARBA" id="ARBA00005676"/>
    </source>
</evidence>
<reference evidence="15" key="2">
    <citation type="submission" date="2023-04" db="EMBL/GenBank/DDBJ databases">
        <authorList>
            <person name="Bruccoleri R.E."/>
            <person name="Oakeley E.J."/>
            <person name="Faust A.-M."/>
            <person name="Dessus-Babus S."/>
            <person name="Altorfer M."/>
            <person name="Burckhardt D."/>
            <person name="Oertli M."/>
            <person name="Naumann U."/>
            <person name="Petersen F."/>
            <person name="Wong J."/>
        </authorList>
    </citation>
    <scope>NUCLEOTIDE SEQUENCE</scope>
    <source>
        <strain evidence="15">GSM-AAB239-AS_SAM_17_03QT</strain>
        <tissue evidence="15">Leaf</tissue>
    </source>
</reference>
<protein>
    <recommendedName>
        <fullName evidence="12">RNA polymerase II subunit B1 CTD phosphatase RPAP2 homolog</fullName>
        <ecNumber evidence="12">3.1.3.16</ecNumber>
    </recommendedName>
</protein>
<keyword evidence="6 12" id="KW-0862">Zinc</keyword>
<dbReference type="InterPro" id="IPR039693">
    <property type="entry name" value="Rtr1/RPAP2"/>
</dbReference>
<dbReference type="EMBL" id="JANAVB010023632">
    <property type="protein sequence ID" value="KAJ6823085.1"/>
    <property type="molecule type" value="Genomic_DNA"/>
</dbReference>
<dbReference type="PANTHER" id="PTHR14732:SF0">
    <property type="entry name" value="RNA POLYMERASE II SUBUNIT B1 CTD PHOSPHATASE RPAP2-RELATED"/>
    <property type="match status" value="1"/>
</dbReference>
<accession>A0AAX6G3Z5</accession>
<evidence type="ECO:0000256" key="12">
    <source>
        <dbReference type="RuleBase" id="RU367080"/>
    </source>
</evidence>
<evidence type="ECO:0000256" key="8">
    <source>
        <dbReference type="ARBA" id="ARBA00023242"/>
    </source>
</evidence>
<feature type="region of interest" description="Disordered" evidence="13">
    <location>
        <begin position="237"/>
        <end position="263"/>
    </location>
</feature>
<feature type="compositionally biased region" description="Low complexity" evidence="13">
    <location>
        <begin position="237"/>
        <end position="247"/>
    </location>
</feature>
<comment type="function">
    <text evidence="12">Putative RNA polymerase II subunit B1 C-terminal domain (CTD) phosphatase involved in RNA polymerase II transcription regulation.</text>
</comment>
<evidence type="ECO:0000256" key="1">
    <source>
        <dbReference type="ARBA" id="ARBA00004123"/>
    </source>
</evidence>
<evidence type="ECO:0000256" key="4">
    <source>
        <dbReference type="ARBA" id="ARBA00022771"/>
    </source>
</evidence>
<feature type="domain" description="RTR1-type" evidence="14">
    <location>
        <begin position="29"/>
        <end position="116"/>
    </location>
</feature>
<evidence type="ECO:0000256" key="6">
    <source>
        <dbReference type="ARBA" id="ARBA00022833"/>
    </source>
</evidence>
<evidence type="ECO:0000256" key="9">
    <source>
        <dbReference type="ARBA" id="ARBA00047761"/>
    </source>
</evidence>
<dbReference type="InterPro" id="IPR007308">
    <property type="entry name" value="Rtr1/RPAP2_dom"/>
</dbReference>
<dbReference type="GO" id="GO:0005737">
    <property type="term" value="C:cytoplasm"/>
    <property type="evidence" value="ECO:0007669"/>
    <property type="project" value="TreeGrafter"/>
</dbReference>
<evidence type="ECO:0000259" key="14">
    <source>
        <dbReference type="PROSITE" id="PS51479"/>
    </source>
</evidence>
<comment type="catalytic activity">
    <reaction evidence="9 12">
        <text>O-phospho-L-seryl-[protein] + H2O = L-seryl-[protein] + phosphate</text>
        <dbReference type="Rhea" id="RHEA:20629"/>
        <dbReference type="Rhea" id="RHEA-COMP:9863"/>
        <dbReference type="Rhea" id="RHEA-COMP:11604"/>
        <dbReference type="ChEBI" id="CHEBI:15377"/>
        <dbReference type="ChEBI" id="CHEBI:29999"/>
        <dbReference type="ChEBI" id="CHEBI:43474"/>
        <dbReference type="ChEBI" id="CHEBI:83421"/>
        <dbReference type="EC" id="3.1.3.16"/>
    </reaction>
</comment>
<keyword evidence="16" id="KW-1185">Reference proteome</keyword>
<dbReference type="GO" id="GO:0008420">
    <property type="term" value="F:RNA polymerase II CTD heptapeptide repeat phosphatase activity"/>
    <property type="evidence" value="ECO:0007669"/>
    <property type="project" value="UniProtKB-UniRule"/>
</dbReference>
<dbReference type="PANTHER" id="PTHR14732">
    <property type="entry name" value="RNA POLYMERASE II SUBUNIT B1 CTD PHOSPHATASE RPAP2-RELATED"/>
    <property type="match status" value="1"/>
</dbReference>
<keyword evidence="4 12" id="KW-0863">Zinc-finger</keyword>
<evidence type="ECO:0000256" key="7">
    <source>
        <dbReference type="ARBA" id="ARBA00022912"/>
    </source>
</evidence>
<dbReference type="Pfam" id="PF04181">
    <property type="entry name" value="RPAP2_Rtr1"/>
    <property type="match status" value="1"/>
</dbReference>
<dbReference type="GO" id="GO:0043175">
    <property type="term" value="F:RNA polymerase core enzyme binding"/>
    <property type="evidence" value="ECO:0007669"/>
    <property type="project" value="UniProtKB-UniRule"/>
</dbReference>
<comment type="subcellular location">
    <subcellularLocation>
        <location evidence="1 12">Nucleus</location>
    </subcellularLocation>
</comment>
<evidence type="ECO:0000256" key="3">
    <source>
        <dbReference type="ARBA" id="ARBA00022723"/>
    </source>
</evidence>
<evidence type="ECO:0000256" key="10">
    <source>
        <dbReference type="ARBA" id="ARBA00048336"/>
    </source>
</evidence>
<dbReference type="PROSITE" id="PS51479">
    <property type="entry name" value="ZF_RTR1"/>
    <property type="match status" value="1"/>
</dbReference>
<comment type="caution">
    <text evidence="15">The sequence shown here is derived from an EMBL/GenBank/DDBJ whole genome shotgun (WGS) entry which is preliminary data.</text>
</comment>
<dbReference type="GO" id="GO:0005634">
    <property type="term" value="C:nucleus"/>
    <property type="evidence" value="ECO:0007669"/>
    <property type="project" value="UniProtKB-SubCell"/>
</dbReference>
<gene>
    <name evidence="15" type="ORF">M6B38_385420</name>
</gene>
<reference evidence="15" key="1">
    <citation type="journal article" date="2023" name="GigaByte">
        <title>Genome assembly of the bearded iris, Iris pallida Lam.</title>
        <authorList>
            <person name="Bruccoleri R.E."/>
            <person name="Oakeley E.J."/>
            <person name="Faust A.M.E."/>
            <person name="Altorfer M."/>
            <person name="Dessus-Babus S."/>
            <person name="Burckhardt D."/>
            <person name="Oertli M."/>
            <person name="Naumann U."/>
            <person name="Petersen F."/>
            <person name="Wong J."/>
        </authorList>
    </citation>
    <scope>NUCLEOTIDE SEQUENCE</scope>
    <source>
        <strain evidence="15">GSM-AAB239-AS_SAM_17_03QT</strain>
    </source>
</reference>
<name>A0AAX6G3Z5_IRIPA</name>
<evidence type="ECO:0000256" key="5">
    <source>
        <dbReference type="ARBA" id="ARBA00022801"/>
    </source>
</evidence>
<organism evidence="15 16">
    <name type="scientific">Iris pallida</name>
    <name type="common">Sweet iris</name>
    <dbReference type="NCBI Taxonomy" id="29817"/>
    <lineage>
        <taxon>Eukaryota</taxon>
        <taxon>Viridiplantae</taxon>
        <taxon>Streptophyta</taxon>
        <taxon>Embryophyta</taxon>
        <taxon>Tracheophyta</taxon>
        <taxon>Spermatophyta</taxon>
        <taxon>Magnoliopsida</taxon>
        <taxon>Liliopsida</taxon>
        <taxon>Asparagales</taxon>
        <taxon>Iridaceae</taxon>
        <taxon>Iridoideae</taxon>
        <taxon>Irideae</taxon>
        <taxon>Iris</taxon>
    </lineage>
</organism>
<dbReference type="EC" id="3.1.3.16" evidence="12"/>
<dbReference type="Proteomes" id="UP001140949">
    <property type="component" value="Unassembled WGS sequence"/>
</dbReference>
<keyword evidence="7 12" id="KW-0904">Protein phosphatase</keyword>
<evidence type="ECO:0000313" key="16">
    <source>
        <dbReference type="Proteomes" id="UP001140949"/>
    </source>
</evidence>
<dbReference type="AlphaFoldDB" id="A0AAX6G3Z5"/>
<proteinExistence type="inferred from homology"/>
<keyword evidence="3 12" id="KW-0479">Metal-binding</keyword>
<keyword evidence="8 12" id="KW-0539">Nucleus</keyword>
<dbReference type="GO" id="GO:0008270">
    <property type="term" value="F:zinc ion binding"/>
    <property type="evidence" value="ECO:0007669"/>
    <property type="project" value="UniProtKB-KW"/>
</dbReference>